<dbReference type="EMBL" id="ML735240">
    <property type="protein sequence ID" value="KAE8392053.1"/>
    <property type="molecule type" value="Genomic_DNA"/>
</dbReference>
<reference evidence="1" key="1">
    <citation type="submission" date="2019-04" db="EMBL/GenBank/DDBJ databases">
        <title>Friends and foes A comparative genomics studyof 23 Aspergillus species from section Flavi.</title>
        <authorList>
            <consortium name="DOE Joint Genome Institute"/>
            <person name="Kjaerbolling I."/>
            <person name="Vesth T."/>
            <person name="Frisvad J.C."/>
            <person name="Nybo J.L."/>
            <person name="Theobald S."/>
            <person name="Kildgaard S."/>
            <person name="Isbrandt T."/>
            <person name="Kuo A."/>
            <person name="Sato A."/>
            <person name="Lyhne E.K."/>
            <person name="Kogle M.E."/>
            <person name="Wiebenga A."/>
            <person name="Kun R.S."/>
            <person name="Lubbers R.J."/>
            <person name="Makela M.R."/>
            <person name="Barry K."/>
            <person name="Chovatia M."/>
            <person name="Clum A."/>
            <person name="Daum C."/>
            <person name="Haridas S."/>
            <person name="He G."/>
            <person name="LaButti K."/>
            <person name="Lipzen A."/>
            <person name="Mondo S."/>
            <person name="Riley R."/>
            <person name="Salamov A."/>
            <person name="Simmons B.A."/>
            <person name="Magnuson J.K."/>
            <person name="Henrissat B."/>
            <person name="Mortensen U.H."/>
            <person name="Larsen T.O."/>
            <person name="Devries R.P."/>
            <person name="Grigoriev I.V."/>
            <person name="Machida M."/>
            <person name="Baker S.E."/>
            <person name="Andersen M.R."/>
        </authorList>
    </citation>
    <scope>NUCLEOTIDE SEQUENCE [LARGE SCALE GENOMIC DNA]</scope>
    <source>
        <strain evidence="1">IBT 14317</strain>
    </source>
</reference>
<organism evidence="1">
    <name type="scientific">Petromyces alliaceus</name>
    <name type="common">Aspergillus alliaceus</name>
    <dbReference type="NCBI Taxonomy" id="209559"/>
    <lineage>
        <taxon>Eukaryota</taxon>
        <taxon>Fungi</taxon>
        <taxon>Dikarya</taxon>
        <taxon>Ascomycota</taxon>
        <taxon>Pezizomycotina</taxon>
        <taxon>Eurotiomycetes</taxon>
        <taxon>Eurotiomycetidae</taxon>
        <taxon>Eurotiales</taxon>
        <taxon>Aspergillaceae</taxon>
        <taxon>Aspergillus</taxon>
        <taxon>Aspergillus subgen. Circumdati</taxon>
    </lineage>
</organism>
<evidence type="ECO:0000313" key="1">
    <source>
        <dbReference type="EMBL" id="KAE8392053.1"/>
    </source>
</evidence>
<protein>
    <submittedName>
        <fullName evidence="1">Uncharacterized protein</fullName>
    </submittedName>
</protein>
<proteinExistence type="predicted"/>
<sequence>MGTKTFSSNHMSIPTEYAAIATTLALSRYTQLSQQYITKLTQHNPLNRTNREVFRETNPSPTTRRRCSYIVTLIYSAGSTTEMHTGDGSSVQKRSRFRTLSIASIPAPKQCYLVRLLQLLFPCTYSESNIYLTGTPTVRQQHPTLVIKSTSDSNRIPNPVRREEGALMNNLNELISFTKNQVESL</sequence>
<name>A0A5N7CET0_PETAA</name>
<dbReference type="AlphaFoldDB" id="A0A5N7CET0"/>
<gene>
    <name evidence="1" type="ORF">BDV23DRAFT_59987</name>
</gene>
<accession>A0A5N7CET0</accession>
<dbReference type="Proteomes" id="UP000326877">
    <property type="component" value="Unassembled WGS sequence"/>
</dbReference>